<evidence type="ECO:0000313" key="13">
    <source>
        <dbReference type="Proteomes" id="UP000053259"/>
    </source>
</evidence>
<evidence type="ECO:0000256" key="10">
    <source>
        <dbReference type="SAM" id="SignalP"/>
    </source>
</evidence>
<dbReference type="GO" id="GO:0030970">
    <property type="term" value="P:retrograde protein transport, ER to cytosol"/>
    <property type="evidence" value="ECO:0007669"/>
    <property type="project" value="TreeGrafter"/>
</dbReference>
<dbReference type="PROSITE" id="PS51914">
    <property type="entry name" value="MRH"/>
    <property type="match status" value="1"/>
</dbReference>
<feature type="coiled-coil region" evidence="8">
    <location>
        <begin position="335"/>
        <end position="362"/>
    </location>
</feature>
<keyword evidence="6" id="KW-1015">Disulfide bond</keyword>
<gene>
    <name evidence="12" type="ORF">PV09_04787</name>
</gene>
<dbReference type="OrthoDB" id="448954at2759"/>
<protein>
    <recommendedName>
        <fullName evidence="7">Endoplasmic reticulum lectin</fullName>
    </recommendedName>
    <alternativeName>
        <fullName evidence="7">Protein OS-9 homolog</fullName>
    </alternativeName>
</protein>
<dbReference type="GeneID" id="27312760"/>
<feature type="signal peptide" evidence="10">
    <location>
        <begin position="1"/>
        <end position="16"/>
    </location>
</feature>
<feature type="compositionally biased region" description="Basic and acidic residues" evidence="9">
    <location>
        <begin position="77"/>
        <end position="86"/>
    </location>
</feature>
<dbReference type="InterPro" id="IPR044865">
    <property type="entry name" value="MRH_dom"/>
</dbReference>
<proteinExistence type="inferred from homology"/>
<evidence type="ECO:0000259" key="11">
    <source>
        <dbReference type="PROSITE" id="PS51914"/>
    </source>
</evidence>
<dbReference type="AlphaFoldDB" id="A0A0D2ABP3"/>
<sequence>MKHFWALPAFLRLAIASQHQFNVFDDLLAFPQYEVVIADGVMSEQDASTALEAMALRKHGAAHAERNPSADASLSRIHGEQREAEGRPVPSQPNDQILSYEDMMLNDRRYLCSIPRIPDAEAAKNKSKISPEDEEKELARATSRGWGLLKSMEGHCLYFYSGWWSYSFCYGQGVRQFHQLPPGKGVPIYPPVEDKSVDAYVLGKYGDAEGGKSTHADGAEEAKGRSSSRSGSSDKGLAQLETKGETRYLVQKLGGGTTCDLTGKERRVEVQFRCQPNQADKIALIKETTTCQYLMIIDTPRLCNDVAFLPPQESKPHAIECTPVLPAASIPSYLAAKESQTVSEDERLAKQIEEEINDAINLLETGEIPMRRQIVGDVEIGAHKLVPPGKKIERGVIVGGGKEKHIATIAKSGGWVAAEEQLKKVGVTSRQDLDEIKKKVENAANGNSWRLEVVETPRGKELRGIIEAGGNDDDLQKGDGGSGEERNDAQGTEGGQEDGSEETYKEEL</sequence>
<feature type="region of interest" description="Disordered" evidence="9">
    <location>
        <begin position="462"/>
        <end position="508"/>
    </location>
</feature>
<evidence type="ECO:0000256" key="7">
    <source>
        <dbReference type="RuleBase" id="RU369099"/>
    </source>
</evidence>
<evidence type="ECO:0000256" key="6">
    <source>
        <dbReference type="ARBA" id="ARBA00023157"/>
    </source>
</evidence>
<dbReference type="PANTHER" id="PTHR15414:SF0">
    <property type="entry name" value="ENDOPLASMIC RETICULUM LECTIN 1"/>
    <property type="match status" value="1"/>
</dbReference>
<dbReference type="STRING" id="253628.A0A0D2ABP3"/>
<dbReference type="VEuPathDB" id="FungiDB:PV09_04787"/>
<evidence type="ECO:0000256" key="9">
    <source>
        <dbReference type="SAM" id="MobiDB-lite"/>
    </source>
</evidence>
<comment type="similarity">
    <text evidence="2 7">Belongs to the OS-9 family.</text>
</comment>
<evidence type="ECO:0000256" key="3">
    <source>
        <dbReference type="ARBA" id="ARBA00022729"/>
    </source>
</evidence>
<comment type="function">
    <text evidence="7">Lectin involved in the quality control of the secretory pathway. As a member of the endoplasmic reticulum-associated degradation lumenal (ERAD-L) surveillance system, targets misfolded endoplasmic reticulum lumenal glycoproteins for degradation.</text>
</comment>
<dbReference type="GO" id="GO:0030246">
    <property type="term" value="F:carbohydrate binding"/>
    <property type="evidence" value="ECO:0007669"/>
    <property type="project" value="UniProtKB-UniRule"/>
</dbReference>
<evidence type="ECO:0000256" key="2">
    <source>
        <dbReference type="ARBA" id="ARBA00009918"/>
    </source>
</evidence>
<evidence type="ECO:0000256" key="5">
    <source>
        <dbReference type="ARBA" id="ARBA00022824"/>
    </source>
</evidence>
<dbReference type="InParanoid" id="A0A0D2ABP3"/>
<dbReference type="PANTHER" id="PTHR15414">
    <property type="entry name" value="OS-9-RELATED"/>
    <property type="match status" value="1"/>
</dbReference>
<dbReference type="Pfam" id="PF07915">
    <property type="entry name" value="PRKCSH"/>
    <property type="match status" value="1"/>
</dbReference>
<dbReference type="InterPro" id="IPR009011">
    <property type="entry name" value="Man6P_isomerase_rcpt-bd_dom_sf"/>
</dbReference>
<feature type="domain" description="MRH" evidence="11">
    <location>
        <begin position="154"/>
        <end position="305"/>
    </location>
</feature>
<name>A0A0D2ABP3_9PEZI</name>
<comment type="subcellular location">
    <subcellularLocation>
        <location evidence="1 7">Endoplasmic reticulum membrane</location>
        <topology evidence="1 7">Peripheral membrane protein</topology>
        <orientation evidence="1 7">Lumenal side</orientation>
    </subcellularLocation>
</comment>
<dbReference type="InterPro" id="IPR012913">
    <property type="entry name" value="OS9-like_dom"/>
</dbReference>
<dbReference type="Gene3D" id="2.70.130.10">
    <property type="entry name" value="Mannose-6-phosphate receptor binding domain"/>
    <property type="match status" value="1"/>
</dbReference>
<dbReference type="HOGENOM" id="CLU_025069_0_0_1"/>
<feature type="chain" id="PRO_5002238362" description="Endoplasmic reticulum lectin" evidence="10">
    <location>
        <begin position="17"/>
        <end position="508"/>
    </location>
</feature>
<dbReference type="GO" id="GO:0005788">
    <property type="term" value="C:endoplasmic reticulum lumen"/>
    <property type="evidence" value="ECO:0007669"/>
    <property type="project" value="UniProtKB-UniRule"/>
</dbReference>
<organism evidence="12 13">
    <name type="scientific">Verruconis gallopava</name>
    <dbReference type="NCBI Taxonomy" id="253628"/>
    <lineage>
        <taxon>Eukaryota</taxon>
        <taxon>Fungi</taxon>
        <taxon>Dikarya</taxon>
        <taxon>Ascomycota</taxon>
        <taxon>Pezizomycotina</taxon>
        <taxon>Dothideomycetes</taxon>
        <taxon>Pleosporomycetidae</taxon>
        <taxon>Venturiales</taxon>
        <taxon>Sympoventuriaceae</taxon>
        <taxon>Verruconis</taxon>
    </lineage>
</organism>
<dbReference type="RefSeq" id="XP_016213819.1">
    <property type="nucleotide sequence ID" value="XM_016358201.1"/>
</dbReference>
<keyword evidence="5 7" id="KW-0256">Endoplasmic reticulum</keyword>
<accession>A0A0D2ABP3</accession>
<keyword evidence="4 7" id="KW-0430">Lectin</keyword>
<feature type="region of interest" description="Disordered" evidence="9">
    <location>
        <begin position="210"/>
        <end position="237"/>
    </location>
</feature>
<keyword evidence="7" id="KW-0472">Membrane</keyword>
<dbReference type="GO" id="GO:0030968">
    <property type="term" value="P:endoplasmic reticulum unfolded protein response"/>
    <property type="evidence" value="ECO:0007669"/>
    <property type="project" value="UniProtKB-UniRule"/>
</dbReference>
<evidence type="ECO:0000256" key="8">
    <source>
        <dbReference type="SAM" id="Coils"/>
    </source>
</evidence>
<dbReference type="GO" id="GO:0005789">
    <property type="term" value="C:endoplasmic reticulum membrane"/>
    <property type="evidence" value="ECO:0007669"/>
    <property type="project" value="UniProtKB-SubCell"/>
</dbReference>
<keyword evidence="8" id="KW-0175">Coiled coil</keyword>
<dbReference type="SUPFAM" id="SSF50911">
    <property type="entry name" value="Mannose 6-phosphate receptor domain"/>
    <property type="match status" value="1"/>
</dbReference>
<dbReference type="InterPro" id="IPR045149">
    <property type="entry name" value="OS-9-like"/>
</dbReference>
<feature type="compositionally biased region" description="Basic and acidic residues" evidence="9">
    <location>
        <begin position="210"/>
        <end position="224"/>
    </location>
</feature>
<dbReference type="Proteomes" id="UP000053259">
    <property type="component" value="Unassembled WGS sequence"/>
</dbReference>
<evidence type="ECO:0000256" key="4">
    <source>
        <dbReference type="ARBA" id="ARBA00022734"/>
    </source>
</evidence>
<dbReference type="EMBL" id="KN847542">
    <property type="protein sequence ID" value="KIW03950.1"/>
    <property type="molecule type" value="Genomic_DNA"/>
</dbReference>
<evidence type="ECO:0000313" key="12">
    <source>
        <dbReference type="EMBL" id="KIW03950.1"/>
    </source>
</evidence>
<feature type="region of interest" description="Disordered" evidence="9">
    <location>
        <begin position="60"/>
        <end position="95"/>
    </location>
</feature>
<reference evidence="12 13" key="1">
    <citation type="submission" date="2015-01" db="EMBL/GenBank/DDBJ databases">
        <title>The Genome Sequence of Ochroconis gallopava CBS43764.</title>
        <authorList>
            <consortium name="The Broad Institute Genomics Platform"/>
            <person name="Cuomo C."/>
            <person name="de Hoog S."/>
            <person name="Gorbushina A."/>
            <person name="Stielow B."/>
            <person name="Teixiera M."/>
            <person name="Abouelleil A."/>
            <person name="Chapman S.B."/>
            <person name="Priest M."/>
            <person name="Young S.K."/>
            <person name="Wortman J."/>
            <person name="Nusbaum C."/>
            <person name="Birren B."/>
        </authorList>
    </citation>
    <scope>NUCLEOTIDE SEQUENCE [LARGE SCALE GENOMIC DNA]</scope>
    <source>
        <strain evidence="12 13">CBS 43764</strain>
    </source>
</reference>
<keyword evidence="13" id="KW-1185">Reference proteome</keyword>
<evidence type="ECO:0000256" key="1">
    <source>
        <dbReference type="ARBA" id="ARBA00004367"/>
    </source>
</evidence>
<keyword evidence="3 10" id="KW-0732">Signal</keyword>